<keyword evidence="6" id="KW-1133">Transmembrane helix</keyword>
<keyword evidence="6" id="KW-0472">Membrane</keyword>
<reference evidence="10" key="1">
    <citation type="submission" date="2021-03" db="EMBL/GenBank/DDBJ databases">
        <authorList>
            <person name="Bekaert M."/>
        </authorList>
    </citation>
    <scope>NUCLEOTIDE SEQUENCE</scope>
</reference>
<dbReference type="CDD" id="cd23462">
    <property type="entry name" value="beta-trefoil_Ricin_Pgant9-like"/>
    <property type="match status" value="1"/>
</dbReference>
<gene>
    <name evidence="10" type="ORF">MEDL_27625</name>
</gene>
<dbReference type="Pfam" id="PF00652">
    <property type="entry name" value="Ricin_B_lectin"/>
    <property type="match status" value="1"/>
</dbReference>
<dbReference type="PROSITE" id="PS50231">
    <property type="entry name" value="RICIN_B_LECTIN"/>
    <property type="match status" value="1"/>
</dbReference>
<dbReference type="Pfam" id="PF02709">
    <property type="entry name" value="Glyco_transf_7C"/>
    <property type="match status" value="1"/>
</dbReference>
<dbReference type="EMBL" id="CAJPWZ010001384">
    <property type="protein sequence ID" value="CAG2213707.1"/>
    <property type="molecule type" value="Genomic_DNA"/>
</dbReference>
<dbReference type="InterPro" id="IPR035992">
    <property type="entry name" value="Ricin_B-like_lectins"/>
</dbReference>
<evidence type="ECO:0000256" key="5">
    <source>
        <dbReference type="ARBA" id="ARBA00023157"/>
    </source>
</evidence>
<comment type="pathway">
    <text evidence="6">Protein modification; protein glycosylation.</text>
</comment>
<evidence type="ECO:0000256" key="2">
    <source>
        <dbReference type="ARBA" id="ARBA00022679"/>
    </source>
</evidence>
<dbReference type="SUPFAM" id="SSF53448">
    <property type="entry name" value="Nucleotide-diphospho-sugar transferases"/>
    <property type="match status" value="2"/>
</dbReference>
<comment type="subcellular location">
    <subcellularLocation>
        <location evidence="1 6">Golgi apparatus membrane</location>
        <topology evidence="1 6">Single-pass type II membrane protein</topology>
    </subcellularLocation>
</comment>
<evidence type="ECO:0000256" key="6">
    <source>
        <dbReference type="RuleBase" id="RU361242"/>
    </source>
</evidence>
<dbReference type="Gene3D" id="3.90.550.10">
    <property type="entry name" value="Spore Coat Polysaccharide Biosynthesis Protein SpsA, Chain A"/>
    <property type="match status" value="5"/>
</dbReference>
<dbReference type="GO" id="GO:0030246">
    <property type="term" value="F:carbohydrate binding"/>
    <property type="evidence" value="ECO:0007669"/>
    <property type="project" value="UniProtKB-KW"/>
</dbReference>
<evidence type="ECO:0000256" key="4">
    <source>
        <dbReference type="ARBA" id="ARBA00023034"/>
    </source>
</evidence>
<dbReference type="Gene3D" id="2.80.10.50">
    <property type="match status" value="1"/>
</dbReference>
<feature type="coiled-coil region" evidence="7">
    <location>
        <begin position="75"/>
        <end position="107"/>
    </location>
</feature>
<organism evidence="10 11">
    <name type="scientific">Mytilus edulis</name>
    <name type="common">Blue mussel</name>
    <dbReference type="NCBI Taxonomy" id="6550"/>
    <lineage>
        <taxon>Eukaryota</taxon>
        <taxon>Metazoa</taxon>
        <taxon>Spiralia</taxon>
        <taxon>Lophotrochozoa</taxon>
        <taxon>Mollusca</taxon>
        <taxon>Bivalvia</taxon>
        <taxon>Autobranchia</taxon>
        <taxon>Pteriomorphia</taxon>
        <taxon>Mytilida</taxon>
        <taxon>Mytiloidea</taxon>
        <taxon>Mytilidae</taxon>
        <taxon>Mytilinae</taxon>
        <taxon>Mytilus</taxon>
    </lineage>
</organism>
<dbReference type="PANTHER" id="PTHR11675:SF131">
    <property type="entry name" value="POLYPEPTIDE N-ACETYLGALACTOSAMINYLTRANSFERASE 9-RELATED"/>
    <property type="match status" value="1"/>
</dbReference>
<feature type="region of interest" description="Disordered" evidence="8">
    <location>
        <begin position="126"/>
        <end position="149"/>
    </location>
</feature>
<comment type="similarity">
    <text evidence="6">Belongs to the glycosyltransferase 2 family. GalNAc-T subfamily.</text>
</comment>
<dbReference type="AlphaFoldDB" id="A0A8S3RZH6"/>
<evidence type="ECO:0000256" key="3">
    <source>
        <dbReference type="ARBA" id="ARBA00022734"/>
    </source>
</evidence>
<dbReference type="Proteomes" id="UP000683360">
    <property type="component" value="Unassembled WGS sequence"/>
</dbReference>
<feature type="transmembrane region" description="Helical" evidence="6">
    <location>
        <begin position="12"/>
        <end position="32"/>
    </location>
</feature>
<dbReference type="GO" id="GO:0004653">
    <property type="term" value="F:polypeptide N-acetylgalactosaminyltransferase activity"/>
    <property type="evidence" value="ECO:0007669"/>
    <property type="project" value="TreeGrafter"/>
</dbReference>
<keyword evidence="2 6" id="KW-0808">Transferase</keyword>
<dbReference type="FunFam" id="3.90.550.10:FF:000195">
    <property type="entry name" value="Polypeptide N-acetylgalactosaminyltransferase like 6"/>
    <property type="match status" value="1"/>
</dbReference>
<keyword evidence="4 6" id="KW-0333">Golgi apparatus</keyword>
<sequence>MASFFRRKKGLIFKFVIGVPILWFATVLLMTYQGSWSQDNRVDTEKRNNEPVINAQHVPVNRHDDFRGHDQSIHQEEQQRLARKMEQEKLIKEREERERRNIELMEKQKVEEIKNNPVLKFRSGESEVERVKVDPNAPGEQGKAVDIDKDKLSPEERKKYDDGWQRNAFNEYASNMISLHRSLPDVRDEECKTQKYRDNLPDTSVVVCFHNEAWSVLLRTVHSIIDRSPPHLLKEVILVDDFSDMDHLKKPLEDYAAKLKKVKVVRTKQREGLIRARLLGYSASTGTVLTYLDSHCECAEGWLEPLLDRIAENKSIVVCPVIDVIEDSSFKFQYGSAKSTSVGGFDWNLQFNWHAIPEHERERRHYKDYAPVRISLWRKACLSIGWLEPLLDRISEGKHHVVTPIIDNIGDDNLQYVWFNAEQMHVGRFTWDLTFDWMPIPDDSNQKRDSKISPVWLVRWLEPMLSRIAEDKHHVVTPVIENIQEDNFKIQMSKHKDIQVGHFKWDMTFSWMLVPTYIRKNLTSKAMPIRLAFTRGLSLQQRLAPCTVTLKLGWSIGGNRIAEDFHHVVYPQIPQISAETLAFKAFAAKDIQVGKFDWNLIFRWMVPPESVQKNRIKQIDPVWLTTFWKNVLRISSSKKLSAGWLEPLLSRIAEDKRHVVYPQIPQISDETLKFIAHKSKDIQIGKFDWNLIFKWMYPPEYIQKLRKSPTDPVRSPTMAGGLFSISREYFTHLGTYDPGMDIWGGENLELSFRIWMCGGTLEIVPCSHVGHIFRKRSPYKWRTGVNVVKKNSIRLAEVWMDEYKNYYYERFNYDLGEYGDVTERKALRKSLNCKSFDWFVKNIYPDLFESGDSIASGEIRSKAKPMCVDSSVDSHNMHKPVNMWPCHNQGGNQYWMLSKTGEIRRDDGCLDFSGGESIIIYPCHSQKGNQQWEFREDNTIFHSNTQKCMEVSLDGQKLLMKSCTGIDRQLWQWKRKKQ</sequence>
<dbReference type="InterPro" id="IPR027791">
    <property type="entry name" value="Galactosyl_T_C"/>
</dbReference>
<dbReference type="OrthoDB" id="6119243at2759"/>
<evidence type="ECO:0000256" key="8">
    <source>
        <dbReference type="SAM" id="MobiDB-lite"/>
    </source>
</evidence>
<evidence type="ECO:0000256" key="1">
    <source>
        <dbReference type="ARBA" id="ARBA00004323"/>
    </source>
</evidence>
<dbReference type="EC" id="2.4.1.-" evidence="6"/>
<dbReference type="InterPro" id="IPR000772">
    <property type="entry name" value="Ricin_B_lectin"/>
</dbReference>
<dbReference type="SMART" id="SM00458">
    <property type="entry name" value="RICIN"/>
    <property type="match status" value="1"/>
</dbReference>
<feature type="domain" description="Ricin B lectin" evidence="9">
    <location>
        <begin position="855"/>
        <end position="974"/>
    </location>
</feature>
<name>A0A8S3RZH6_MYTED</name>
<keyword evidence="6" id="KW-0812">Transmembrane</keyword>
<keyword evidence="3 6" id="KW-0430">Lectin</keyword>
<evidence type="ECO:0000256" key="7">
    <source>
        <dbReference type="SAM" id="Coils"/>
    </source>
</evidence>
<dbReference type="InterPro" id="IPR001173">
    <property type="entry name" value="Glyco_trans_2-like"/>
</dbReference>
<keyword evidence="6" id="KW-0464">Manganese</keyword>
<dbReference type="SUPFAM" id="SSF50370">
    <property type="entry name" value="Ricin B-like lectins"/>
    <property type="match status" value="1"/>
</dbReference>
<dbReference type="PANTHER" id="PTHR11675">
    <property type="entry name" value="N-ACETYLGALACTOSAMINYLTRANSFERASE"/>
    <property type="match status" value="1"/>
</dbReference>
<keyword evidence="6 10" id="KW-0328">Glycosyltransferase</keyword>
<dbReference type="Pfam" id="PF00535">
    <property type="entry name" value="Glycos_transf_2"/>
    <property type="match status" value="1"/>
</dbReference>
<evidence type="ECO:0000313" key="11">
    <source>
        <dbReference type="Proteomes" id="UP000683360"/>
    </source>
</evidence>
<comment type="caution">
    <text evidence="10">The sequence shown here is derived from an EMBL/GenBank/DDBJ whole genome shotgun (WGS) entry which is preliminary data.</text>
</comment>
<accession>A0A8S3RZH6</accession>
<dbReference type="InterPro" id="IPR029044">
    <property type="entry name" value="Nucleotide-diphossugar_trans"/>
</dbReference>
<dbReference type="GO" id="GO:0006493">
    <property type="term" value="P:protein O-linked glycosylation"/>
    <property type="evidence" value="ECO:0007669"/>
    <property type="project" value="TreeGrafter"/>
</dbReference>
<evidence type="ECO:0000259" key="9">
    <source>
        <dbReference type="SMART" id="SM00458"/>
    </source>
</evidence>
<dbReference type="GO" id="GO:0000139">
    <property type="term" value="C:Golgi membrane"/>
    <property type="evidence" value="ECO:0007669"/>
    <property type="project" value="UniProtKB-SubCell"/>
</dbReference>
<evidence type="ECO:0000313" key="10">
    <source>
        <dbReference type="EMBL" id="CAG2213707.1"/>
    </source>
</evidence>
<keyword evidence="11" id="KW-1185">Reference proteome</keyword>
<keyword evidence="7" id="KW-0175">Coiled coil</keyword>
<proteinExistence type="inferred from homology"/>
<keyword evidence="5 6" id="KW-1015">Disulfide bond</keyword>
<protein>
    <recommendedName>
        <fullName evidence="6">Polypeptide N-acetylgalactosaminyltransferase</fullName>
        <ecNumber evidence="6">2.4.1.-</ecNumber>
    </recommendedName>
    <alternativeName>
        <fullName evidence="6">Protein-UDP acetylgalactosaminyltransferase</fullName>
    </alternativeName>
</protein>
<comment type="cofactor">
    <cofactor evidence="6">
        <name>Mn(2+)</name>
        <dbReference type="ChEBI" id="CHEBI:29035"/>
    </cofactor>
</comment>